<dbReference type="GO" id="GO:0030170">
    <property type="term" value="F:pyridoxal phosphate binding"/>
    <property type="evidence" value="ECO:0007669"/>
    <property type="project" value="InterPro"/>
</dbReference>
<dbReference type="InterPro" id="IPR001608">
    <property type="entry name" value="Ala_racemase_N"/>
</dbReference>
<evidence type="ECO:0000313" key="5">
    <source>
        <dbReference type="EMBL" id="GEM49192.1"/>
    </source>
</evidence>
<dbReference type="PIRSF" id="PIRSF004848">
    <property type="entry name" value="YBL036c_PLPDEIII"/>
    <property type="match status" value="1"/>
</dbReference>
<dbReference type="PROSITE" id="PS01211">
    <property type="entry name" value="UPF0001"/>
    <property type="match status" value="1"/>
</dbReference>
<organism evidence="5 6">
    <name type="scientific">Deinococcus cellulosilyticus (strain DSM 18568 / NBRC 106333 / KACC 11606 / 5516J-15)</name>
    <dbReference type="NCBI Taxonomy" id="1223518"/>
    <lineage>
        <taxon>Bacteria</taxon>
        <taxon>Thermotogati</taxon>
        <taxon>Deinococcota</taxon>
        <taxon>Deinococci</taxon>
        <taxon>Deinococcales</taxon>
        <taxon>Deinococcaceae</taxon>
        <taxon>Deinococcus</taxon>
    </lineage>
</organism>
<dbReference type="NCBIfam" id="TIGR00044">
    <property type="entry name" value="YggS family pyridoxal phosphate-dependent enzyme"/>
    <property type="match status" value="1"/>
</dbReference>
<dbReference type="Pfam" id="PF01168">
    <property type="entry name" value="Ala_racemase_N"/>
    <property type="match status" value="1"/>
</dbReference>
<keyword evidence="1 2" id="KW-0663">Pyridoxal phosphate</keyword>
<keyword evidence="6" id="KW-1185">Reference proteome</keyword>
<gene>
    <name evidence="5" type="ORF">DC3_48270</name>
</gene>
<accession>A0A511N8R0</accession>
<comment type="cofactor">
    <cofactor evidence="2">
        <name>pyridoxal 5'-phosphate</name>
        <dbReference type="ChEBI" id="CHEBI:597326"/>
    </cofactor>
</comment>
<dbReference type="PANTHER" id="PTHR10146">
    <property type="entry name" value="PROLINE SYNTHETASE CO-TRANSCRIBED BACTERIAL HOMOLOG PROTEIN"/>
    <property type="match status" value="1"/>
</dbReference>
<dbReference type="InterPro" id="IPR029066">
    <property type="entry name" value="PLP-binding_barrel"/>
</dbReference>
<comment type="similarity">
    <text evidence="3">Belongs to the pyridoxal phosphate-binding protein YggS/PROSC family.</text>
</comment>
<evidence type="ECO:0000259" key="4">
    <source>
        <dbReference type="Pfam" id="PF01168"/>
    </source>
</evidence>
<feature type="modified residue" description="N6-(pyridoxal phosphate)lysine" evidence="2">
    <location>
        <position position="50"/>
    </location>
</feature>
<comment type="caution">
    <text evidence="5">The sequence shown here is derived from an EMBL/GenBank/DDBJ whole genome shotgun (WGS) entry which is preliminary data.</text>
</comment>
<feature type="domain" description="Alanine racemase N-terminal" evidence="4">
    <location>
        <begin position="65"/>
        <end position="229"/>
    </location>
</feature>
<evidence type="ECO:0000256" key="2">
    <source>
        <dbReference type="PIRSR" id="PIRSR004848-1"/>
    </source>
</evidence>
<dbReference type="AlphaFoldDB" id="A0A511N8R0"/>
<dbReference type="Proteomes" id="UP000321306">
    <property type="component" value="Unassembled WGS sequence"/>
</dbReference>
<dbReference type="SUPFAM" id="SSF51419">
    <property type="entry name" value="PLP-binding barrel"/>
    <property type="match status" value="1"/>
</dbReference>
<name>A0A511N8R0_DEIC1</name>
<dbReference type="CDD" id="cd00635">
    <property type="entry name" value="PLPDE_III_YBL036c_like"/>
    <property type="match status" value="1"/>
</dbReference>
<evidence type="ECO:0000313" key="6">
    <source>
        <dbReference type="Proteomes" id="UP000321306"/>
    </source>
</evidence>
<evidence type="ECO:0000256" key="1">
    <source>
        <dbReference type="ARBA" id="ARBA00022898"/>
    </source>
</evidence>
<protein>
    <submittedName>
        <fullName evidence="5">UPF0001 protein</fullName>
    </submittedName>
</protein>
<proteinExistence type="inferred from homology"/>
<evidence type="ECO:0000256" key="3">
    <source>
        <dbReference type="RuleBase" id="RU004514"/>
    </source>
</evidence>
<reference evidence="5 6" key="1">
    <citation type="submission" date="2019-07" db="EMBL/GenBank/DDBJ databases">
        <title>Whole genome shotgun sequence of Deinococcus cellulosilyticus NBRC 106333.</title>
        <authorList>
            <person name="Hosoyama A."/>
            <person name="Uohara A."/>
            <person name="Ohji S."/>
            <person name="Ichikawa N."/>
        </authorList>
    </citation>
    <scope>NUCLEOTIDE SEQUENCE [LARGE SCALE GENOMIC DNA]</scope>
    <source>
        <strain evidence="5 6">NBRC 106333</strain>
    </source>
</reference>
<dbReference type="InterPro" id="IPR011078">
    <property type="entry name" value="PyrdxlP_homeostasis"/>
</dbReference>
<dbReference type="EMBL" id="BJXB01000030">
    <property type="protein sequence ID" value="GEM49192.1"/>
    <property type="molecule type" value="Genomic_DNA"/>
</dbReference>
<dbReference type="PANTHER" id="PTHR10146:SF14">
    <property type="entry name" value="PYRIDOXAL PHOSPHATE HOMEOSTASIS PROTEIN"/>
    <property type="match status" value="1"/>
</dbReference>
<sequence length="230" mass="25887">MHGCRSIQHVVLDRERRDEVQLPLLLKDIERCAVESGRDPATVHLIAVSKGQPISAIQEKVLQFGHFRLAENRGQELRDKLKELTDPRLEWHFIGPLQSNKIKYLSQVHLIHTLEHAEQATDLARYAEKWGRAPKLLIQVHNGEVQKHGCPAEEVPALLKTTRELGLEVEGLMVMAPYHQPEAARQVFHGVAALNAKLDLRELSMGMSDDYPLAIETGATLIRIGSAIFL</sequence>
<dbReference type="Gene3D" id="3.20.20.10">
    <property type="entry name" value="Alanine racemase"/>
    <property type="match status" value="1"/>
</dbReference>